<gene>
    <name evidence="4" type="ORF">MRBLWS13_000828</name>
</gene>
<evidence type="ECO:0000256" key="3">
    <source>
        <dbReference type="SAM" id="Phobius"/>
    </source>
</evidence>
<evidence type="ECO:0000313" key="4">
    <source>
        <dbReference type="EMBL" id="WZO33211.1"/>
    </source>
</evidence>
<keyword evidence="1" id="KW-0175">Coiled coil</keyword>
<keyword evidence="3" id="KW-0472">Membrane</keyword>
<accession>A0AAU6S8F9</accession>
<proteinExistence type="predicted"/>
<sequence length="238" mass="23719">MPKHLVTALGLIVSLGVIALGVFLVALPLYFQAVGVDGQTATVANTNAIYQAQVDHLTAEEENLEQINAEVSGLRSQIPATAQLDDVFEVVGRAAEASGVSLTSVTAGEQVLFTTRTGVIDGDAAAVAPAPAPEPTPAATEGAADTTTGTTTDAAAGTTAGATTDAAAGGGIAAAAGRQQVDFVISASATDMAQATAFLDALRAGPRLLNSITATTTQSGEGTFDVQITALTFMDAEG</sequence>
<evidence type="ECO:0000256" key="1">
    <source>
        <dbReference type="SAM" id="Coils"/>
    </source>
</evidence>
<feature type="transmembrane region" description="Helical" evidence="3">
    <location>
        <begin position="7"/>
        <end position="31"/>
    </location>
</feature>
<keyword evidence="3" id="KW-1133">Transmembrane helix</keyword>
<feature type="region of interest" description="Disordered" evidence="2">
    <location>
        <begin position="127"/>
        <end position="158"/>
    </location>
</feature>
<dbReference type="AlphaFoldDB" id="A0AAU6S8F9"/>
<evidence type="ECO:0000256" key="2">
    <source>
        <dbReference type="SAM" id="MobiDB-lite"/>
    </source>
</evidence>
<name>A0AAU6S8F9_9MICO</name>
<dbReference type="RefSeq" id="WP_349427775.1">
    <property type="nucleotide sequence ID" value="NZ_CP151632.1"/>
</dbReference>
<organism evidence="4">
    <name type="scientific">Microbacterium sp. LWS13-1.2</name>
    <dbReference type="NCBI Taxonomy" id="3135264"/>
    <lineage>
        <taxon>Bacteria</taxon>
        <taxon>Bacillati</taxon>
        <taxon>Actinomycetota</taxon>
        <taxon>Actinomycetes</taxon>
        <taxon>Micrococcales</taxon>
        <taxon>Microbacteriaceae</taxon>
        <taxon>Microbacterium</taxon>
    </lineage>
</organism>
<evidence type="ECO:0008006" key="5">
    <source>
        <dbReference type="Google" id="ProtNLM"/>
    </source>
</evidence>
<protein>
    <recommendedName>
        <fullName evidence="5">Tfp pilus assembly protein PilO</fullName>
    </recommendedName>
</protein>
<dbReference type="EMBL" id="CP151632">
    <property type="protein sequence ID" value="WZO33211.1"/>
    <property type="molecule type" value="Genomic_DNA"/>
</dbReference>
<keyword evidence="3" id="KW-0812">Transmembrane</keyword>
<reference evidence="4" key="1">
    <citation type="submission" date="2024-04" db="EMBL/GenBank/DDBJ databases">
        <authorList>
            <person name="Roder T."/>
            <person name="Oberhansli S."/>
            <person name="Kreuzer M."/>
        </authorList>
    </citation>
    <scope>NUCLEOTIDE SEQUENCE</scope>
    <source>
        <strain evidence="4">LWS13-1.2</strain>
    </source>
</reference>
<feature type="compositionally biased region" description="Low complexity" evidence="2">
    <location>
        <begin position="137"/>
        <end position="158"/>
    </location>
</feature>
<feature type="coiled-coil region" evidence="1">
    <location>
        <begin position="47"/>
        <end position="77"/>
    </location>
</feature>